<feature type="compositionally biased region" description="Basic and acidic residues" evidence="1">
    <location>
        <begin position="108"/>
        <end position="126"/>
    </location>
</feature>
<accession>A0A8X8B4S4</accession>
<dbReference type="Gene3D" id="3.60.10.10">
    <property type="entry name" value="Endonuclease/exonuclease/phosphatase"/>
    <property type="match status" value="1"/>
</dbReference>
<dbReference type="OrthoDB" id="1113249at2759"/>
<name>A0A8X8B4S4_BRACI</name>
<protein>
    <recommendedName>
        <fullName evidence="2">DUF4283 domain-containing protein</fullName>
    </recommendedName>
</protein>
<evidence type="ECO:0000259" key="2">
    <source>
        <dbReference type="Pfam" id="PF14111"/>
    </source>
</evidence>
<organism evidence="3 4">
    <name type="scientific">Brassica carinata</name>
    <name type="common">Ethiopian mustard</name>
    <name type="synonym">Abyssinian cabbage</name>
    <dbReference type="NCBI Taxonomy" id="52824"/>
    <lineage>
        <taxon>Eukaryota</taxon>
        <taxon>Viridiplantae</taxon>
        <taxon>Streptophyta</taxon>
        <taxon>Embryophyta</taxon>
        <taxon>Tracheophyta</taxon>
        <taxon>Spermatophyta</taxon>
        <taxon>Magnoliopsida</taxon>
        <taxon>eudicotyledons</taxon>
        <taxon>Gunneridae</taxon>
        <taxon>Pentapetalae</taxon>
        <taxon>rosids</taxon>
        <taxon>malvids</taxon>
        <taxon>Brassicales</taxon>
        <taxon>Brassicaceae</taxon>
        <taxon>Brassiceae</taxon>
        <taxon>Brassica</taxon>
    </lineage>
</organism>
<dbReference type="AlphaFoldDB" id="A0A8X8B4S4"/>
<dbReference type="Pfam" id="PF14111">
    <property type="entry name" value="DUF4283"/>
    <property type="match status" value="1"/>
</dbReference>
<evidence type="ECO:0000313" key="4">
    <source>
        <dbReference type="Proteomes" id="UP000886595"/>
    </source>
</evidence>
<proteinExistence type="predicted"/>
<dbReference type="InterPro" id="IPR036691">
    <property type="entry name" value="Endo/exonu/phosph_ase_sf"/>
</dbReference>
<dbReference type="EMBL" id="JAAMPC010000003">
    <property type="protein sequence ID" value="KAG2321578.1"/>
    <property type="molecule type" value="Genomic_DNA"/>
</dbReference>
<feature type="domain" description="DUF4283" evidence="2">
    <location>
        <begin position="171"/>
        <end position="256"/>
    </location>
</feature>
<keyword evidence="4" id="KW-1185">Reference proteome</keyword>
<dbReference type="InterPro" id="IPR040256">
    <property type="entry name" value="At4g02000-like"/>
</dbReference>
<feature type="region of interest" description="Disordered" evidence="1">
    <location>
        <begin position="43"/>
        <end position="68"/>
    </location>
</feature>
<dbReference type="SUPFAM" id="SSF56219">
    <property type="entry name" value="DNase I-like"/>
    <property type="match status" value="1"/>
</dbReference>
<feature type="region of interest" description="Disordered" evidence="1">
    <location>
        <begin position="97"/>
        <end position="131"/>
    </location>
</feature>
<comment type="caution">
    <text evidence="3">The sequence shown here is derived from an EMBL/GenBank/DDBJ whole genome shotgun (WGS) entry which is preliminary data.</text>
</comment>
<evidence type="ECO:0000313" key="3">
    <source>
        <dbReference type="EMBL" id="KAG2321578.1"/>
    </source>
</evidence>
<evidence type="ECO:0000256" key="1">
    <source>
        <dbReference type="SAM" id="MobiDB-lite"/>
    </source>
</evidence>
<dbReference type="InterPro" id="IPR025558">
    <property type="entry name" value="DUF4283"/>
</dbReference>
<dbReference type="Proteomes" id="UP000886595">
    <property type="component" value="Unassembled WGS sequence"/>
</dbReference>
<feature type="region of interest" description="Disordered" evidence="1">
    <location>
        <begin position="359"/>
        <end position="391"/>
    </location>
</feature>
<reference evidence="3 4" key="1">
    <citation type="submission" date="2020-02" db="EMBL/GenBank/DDBJ databases">
        <authorList>
            <person name="Ma Q."/>
            <person name="Huang Y."/>
            <person name="Song X."/>
            <person name="Pei D."/>
        </authorList>
    </citation>
    <scope>NUCLEOTIDE SEQUENCE [LARGE SCALE GENOMIC DNA]</scope>
    <source>
        <strain evidence="3">Sxm20200214</strain>
        <tissue evidence="3">Leaf</tissue>
    </source>
</reference>
<sequence length="1221" mass="137728">MGKRKKPGASLLFPTSKFIHLATLARRSTRKVSRSAAPVEAVLLSSESGDSTSAKSTTRTDVGPSSSSDLVLDADLLSPVVSAPPQIASEAEVVVACPPSDTSPPFDQDTKEDTVKHSVSDHERSSRTGSSRLLADRIKDSSLLEELGTPTTHVSGVPFVLIPDDNITTVKEEFKEFLFARFPGDVPPMGRIIGVVNAIWARSGPRIFVHDVGQGTFLFKVTSEKTRGLLLSRQAWMIAGCPMFIAPWSPEFSSEESQLTSAVVPVEFRGVPYLLFNRQSLSRIATAVGKPVSLAPETERKENFEVAKLPTKVISGYSNGRENEILVSYPWLPKRCAKCEKFGHDQHLCPSTLLSGRTHDESNNFRSNQKAARFRSREPNNMRRSRPSRAQRALGNRVFMVKEPATDKERQPSFPNQSQIEKTVCPSDTATLDDGDLIKSTDVVNEGNLVRSCAESTLVGDFCNPQITVKDWAMEVEIVSLDCNMGFSTVHVYHEEDGSNSASIGDRTDDFEAPFFLVPNRKRLNSNTRHTSVKEWIDVNKPLFGAYLETRIQPNNSRRISGALPTGWKFFANSEHHDNARIIVVWHPSITVTIYQVSAQVVTCGIFILAENLTLTVSFVYAFNQVEERRQLWDELTTLNATTPVSRCPWAVVGDFNQILRAEKHSNYLHSEVDSAGIEDFNVAIQDAELFESQSNGLPHSWLNNQDASPVAKKIDHALINQHWAERFPDAYCEFLEPGQSDHAPCLFRMPSFNRRIIKPFKFFHHTIDHPEFLETVRTAWNCMAIQGSLQFKIARSLNTRHYSGISLRVKDQAAKVTLIRRQLLTSPVTETAAFEHRERAKWQMLAKAEEKFYRQKSRVRWHGLGDRDTTFYHNTVVHRANRNHIHFLKDSNDNQIGSTEGIKLHAAEYFTEILGCTDMPESPITIEQLKTLMSFRCSEEQGHDLQKEFKRVSGLEMNPKKSEIFFGGYQDIEASVLSDLSGFKLGTFPTRYLGLPLKPGKRLFLAALQPLIDKIASKLQTWTDFETVFRLKRVWTFFTSSGSIWVAWLRNHTFKRLGFWLTLDSNRLSTTIRSMLQLRSILKEFMHCSIGDGATASFWYDSWTTLGPLIDYAGEGGLRSLCIRKTAKVAEASIQGSWTLPAAHSNSMQTIQEVITTVEPPKHSKGEDTYRWRKSDGTFGPIFFSRIKGKESMCKLCCHMFYNIFPRLSFFPLFCFKKKG</sequence>
<gene>
    <name evidence="3" type="ORF">Bca52824_014791</name>
</gene>
<dbReference type="PANTHER" id="PTHR31286">
    <property type="entry name" value="GLYCINE-RICH CELL WALL STRUCTURAL PROTEIN 1.8-LIKE"/>
    <property type="match status" value="1"/>
</dbReference>
<feature type="compositionally biased region" description="Polar residues" evidence="1">
    <location>
        <begin position="45"/>
        <end position="60"/>
    </location>
</feature>
<dbReference type="PANTHER" id="PTHR31286:SF154">
    <property type="entry name" value="CCHC-TYPE DOMAIN-CONTAINING PROTEIN"/>
    <property type="match status" value="1"/>
</dbReference>